<keyword evidence="3" id="KW-1185">Reference proteome</keyword>
<protein>
    <submittedName>
        <fullName evidence="2">Uncharacterized protein</fullName>
    </submittedName>
</protein>
<gene>
    <name evidence="2" type="ORF">NE237_024549</name>
</gene>
<name>A0A9Q0K0W3_9MAGN</name>
<feature type="chain" id="PRO_5040505651" evidence="1">
    <location>
        <begin position="20"/>
        <end position="105"/>
    </location>
</feature>
<keyword evidence="1" id="KW-0732">Signal</keyword>
<organism evidence="2 3">
    <name type="scientific">Protea cynaroides</name>
    <dbReference type="NCBI Taxonomy" id="273540"/>
    <lineage>
        <taxon>Eukaryota</taxon>
        <taxon>Viridiplantae</taxon>
        <taxon>Streptophyta</taxon>
        <taxon>Embryophyta</taxon>
        <taxon>Tracheophyta</taxon>
        <taxon>Spermatophyta</taxon>
        <taxon>Magnoliopsida</taxon>
        <taxon>Proteales</taxon>
        <taxon>Proteaceae</taxon>
        <taxon>Protea</taxon>
    </lineage>
</organism>
<evidence type="ECO:0000313" key="2">
    <source>
        <dbReference type="EMBL" id="KAJ4957438.1"/>
    </source>
</evidence>
<evidence type="ECO:0000313" key="3">
    <source>
        <dbReference type="Proteomes" id="UP001141806"/>
    </source>
</evidence>
<proteinExistence type="predicted"/>
<sequence length="105" mass="11053">MWGSDWILYLLALQALVSTARVSVLEPLVAMQQGHQQMEGSLAEGSRLSHVSPNLSKMVATAPVQQGMLSSSSTGVIAGDVLSTLHQVSGKEIDGVPAVEPKGVW</sequence>
<reference evidence="2" key="1">
    <citation type="journal article" date="2023" name="Plant J.">
        <title>The genome of the king protea, Protea cynaroides.</title>
        <authorList>
            <person name="Chang J."/>
            <person name="Duong T.A."/>
            <person name="Schoeman C."/>
            <person name="Ma X."/>
            <person name="Roodt D."/>
            <person name="Barker N."/>
            <person name="Li Z."/>
            <person name="Van de Peer Y."/>
            <person name="Mizrachi E."/>
        </authorList>
    </citation>
    <scope>NUCLEOTIDE SEQUENCE</scope>
    <source>
        <tissue evidence="2">Young leaves</tissue>
    </source>
</reference>
<accession>A0A9Q0K0W3</accession>
<evidence type="ECO:0000256" key="1">
    <source>
        <dbReference type="SAM" id="SignalP"/>
    </source>
</evidence>
<dbReference type="EMBL" id="JAMYWD010000010">
    <property type="protein sequence ID" value="KAJ4957438.1"/>
    <property type="molecule type" value="Genomic_DNA"/>
</dbReference>
<feature type="signal peptide" evidence="1">
    <location>
        <begin position="1"/>
        <end position="19"/>
    </location>
</feature>
<comment type="caution">
    <text evidence="2">The sequence shown here is derived from an EMBL/GenBank/DDBJ whole genome shotgun (WGS) entry which is preliminary data.</text>
</comment>
<dbReference type="AlphaFoldDB" id="A0A9Q0K0W3"/>
<dbReference type="Proteomes" id="UP001141806">
    <property type="component" value="Unassembled WGS sequence"/>
</dbReference>